<dbReference type="EMBL" id="UYRV01105381">
    <property type="protein sequence ID" value="VDN21048.1"/>
    <property type="molecule type" value="Genomic_DNA"/>
</dbReference>
<name>A0A3P7MF25_CYLGO</name>
<keyword evidence="2" id="KW-1185">Reference proteome</keyword>
<dbReference type="Proteomes" id="UP000271889">
    <property type="component" value="Unassembled WGS sequence"/>
</dbReference>
<evidence type="ECO:0000313" key="1">
    <source>
        <dbReference type="EMBL" id="VDN21048.1"/>
    </source>
</evidence>
<protein>
    <submittedName>
        <fullName evidence="1">Uncharacterized protein</fullName>
    </submittedName>
</protein>
<dbReference type="AlphaFoldDB" id="A0A3P7MF25"/>
<evidence type="ECO:0000313" key="2">
    <source>
        <dbReference type="Proteomes" id="UP000271889"/>
    </source>
</evidence>
<dbReference type="OrthoDB" id="10658700at2759"/>
<proteinExistence type="predicted"/>
<gene>
    <name evidence="1" type="ORF">CGOC_LOCUS8936</name>
</gene>
<organism evidence="1 2">
    <name type="scientific">Cylicostephanus goldi</name>
    <name type="common">Nematode worm</name>
    <dbReference type="NCBI Taxonomy" id="71465"/>
    <lineage>
        <taxon>Eukaryota</taxon>
        <taxon>Metazoa</taxon>
        <taxon>Ecdysozoa</taxon>
        <taxon>Nematoda</taxon>
        <taxon>Chromadorea</taxon>
        <taxon>Rhabditida</taxon>
        <taxon>Rhabditina</taxon>
        <taxon>Rhabditomorpha</taxon>
        <taxon>Strongyloidea</taxon>
        <taxon>Strongylidae</taxon>
        <taxon>Cylicostephanus</taxon>
    </lineage>
</organism>
<reference evidence="1 2" key="1">
    <citation type="submission" date="2018-11" db="EMBL/GenBank/DDBJ databases">
        <authorList>
            <consortium name="Pathogen Informatics"/>
        </authorList>
    </citation>
    <scope>NUCLEOTIDE SEQUENCE [LARGE SCALE GENOMIC DNA]</scope>
</reference>
<accession>A0A3P7MF25</accession>
<sequence length="170" mass="18596">MEMRYISLQKRVPVWKRHVFPATPVGSSDPFELPSNLTPALKRVKSRAKLPAKGSGATASLSKLTTFNKCSSFLGAPPLRCSPRKNPASVAKPNPDCDAILSKESSSEVSTTTVLGSDDCKADVPTPSRARVIGVTSYDQTIFMNERDVFRVIFSQPLCHQRNLVFPLCT</sequence>